<dbReference type="EMBL" id="CASHSV030000024">
    <property type="protein sequence ID" value="CAJ2641637.1"/>
    <property type="molecule type" value="Genomic_DNA"/>
</dbReference>
<dbReference type="Proteomes" id="UP001177021">
    <property type="component" value="Unassembled WGS sequence"/>
</dbReference>
<accession>A0ACB0JDB1</accession>
<organism evidence="1 2">
    <name type="scientific">Trifolium pratense</name>
    <name type="common">Red clover</name>
    <dbReference type="NCBI Taxonomy" id="57577"/>
    <lineage>
        <taxon>Eukaryota</taxon>
        <taxon>Viridiplantae</taxon>
        <taxon>Streptophyta</taxon>
        <taxon>Embryophyta</taxon>
        <taxon>Tracheophyta</taxon>
        <taxon>Spermatophyta</taxon>
        <taxon>Magnoliopsida</taxon>
        <taxon>eudicotyledons</taxon>
        <taxon>Gunneridae</taxon>
        <taxon>Pentapetalae</taxon>
        <taxon>rosids</taxon>
        <taxon>fabids</taxon>
        <taxon>Fabales</taxon>
        <taxon>Fabaceae</taxon>
        <taxon>Papilionoideae</taxon>
        <taxon>50 kb inversion clade</taxon>
        <taxon>NPAAA clade</taxon>
        <taxon>Hologalegina</taxon>
        <taxon>IRL clade</taxon>
        <taxon>Trifolieae</taxon>
        <taxon>Trifolium</taxon>
    </lineage>
</organism>
<comment type="caution">
    <text evidence="1">The sequence shown here is derived from an EMBL/GenBank/DDBJ whole genome shotgun (WGS) entry which is preliminary data.</text>
</comment>
<name>A0ACB0JDB1_TRIPR</name>
<proteinExistence type="predicted"/>
<evidence type="ECO:0000313" key="2">
    <source>
        <dbReference type="Proteomes" id="UP001177021"/>
    </source>
</evidence>
<sequence length="74" mass="8826">MVNMKVVDIVVRFPTIIGASQLDNRNSSYDRFRKRRIRRNRACFALECRNSMRNLQGYHYSIGRTNCCITRNRL</sequence>
<evidence type="ECO:0000313" key="1">
    <source>
        <dbReference type="EMBL" id="CAJ2641637.1"/>
    </source>
</evidence>
<reference evidence="1" key="1">
    <citation type="submission" date="2023-10" db="EMBL/GenBank/DDBJ databases">
        <authorList>
            <person name="Rodriguez Cubillos JULIANA M."/>
            <person name="De Vega J."/>
        </authorList>
    </citation>
    <scope>NUCLEOTIDE SEQUENCE</scope>
</reference>
<gene>
    <name evidence="1" type="ORF">MILVUS5_LOCUS11244</name>
</gene>
<protein>
    <submittedName>
        <fullName evidence="1">Uncharacterized protein</fullName>
    </submittedName>
</protein>
<keyword evidence="2" id="KW-1185">Reference proteome</keyword>